<dbReference type="RefSeq" id="XP_073776096.1">
    <property type="nucleotide sequence ID" value="XM_073919995.1"/>
</dbReference>
<proteinExistence type="predicted"/>
<reference evidence="2" key="1">
    <citation type="submission" date="2025-08" db="UniProtKB">
        <authorList>
            <consortium name="RefSeq"/>
        </authorList>
    </citation>
    <scope>IDENTIFICATION</scope>
    <source>
        <strain evidence="2">Tuebingen</strain>
        <tissue evidence="2">Fibroblasts and whole tissue</tissue>
    </source>
</reference>
<evidence type="ECO:0000313" key="1">
    <source>
        <dbReference type="Proteomes" id="UP000000437"/>
    </source>
</evidence>
<name>A0AC58H284_DANRE</name>
<sequence length="128" mass="14667">MGPNTGVRCNTSWHFNASLIEDILPEMEKFWPDLLEPSSPKFWNYEWTKHGTCAAKSESLNSEHKYFGKALELYHKFDLNSVLLKNQIVPSEKHYTLEDVEEAITSAYGVKPKIQCVHPGQSALKIEK</sequence>
<keyword evidence="1" id="KW-1185">Reference proteome</keyword>
<accession>A0AC58H284</accession>
<dbReference type="Proteomes" id="UP000000437">
    <property type="component" value="Chromosome 13"/>
</dbReference>
<evidence type="ECO:0000313" key="2">
    <source>
        <dbReference type="RefSeq" id="XP_073776096.1"/>
    </source>
</evidence>
<gene>
    <name evidence="2" type="primary">rnaset2</name>
    <name evidence="2" type="synonym">dre2</name>
    <name evidence="2" type="synonym">fc10c06</name>
    <name evidence="2" type="synonym">wu:fc10c06</name>
    <name evidence="2" type="synonym">zgc:113369</name>
</gene>
<organism evidence="1 2">
    <name type="scientific">Danio rerio</name>
    <name type="common">Zebrafish</name>
    <name type="synonym">Brachydanio rerio</name>
    <dbReference type="NCBI Taxonomy" id="7955"/>
    <lineage>
        <taxon>Eukaryota</taxon>
        <taxon>Metazoa</taxon>
        <taxon>Chordata</taxon>
        <taxon>Craniata</taxon>
        <taxon>Vertebrata</taxon>
        <taxon>Euteleostomi</taxon>
        <taxon>Actinopterygii</taxon>
        <taxon>Neopterygii</taxon>
        <taxon>Teleostei</taxon>
        <taxon>Ostariophysi</taxon>
        <taxon>Cypriniformes</taxon>
        <taxon>Danionidae</taxon>
        <taxon>Danioninae</taxon>
        <taxon>Danio</taxon>
    </lineage>
</organism>
<protein>
    <submittedName>
        <fullName evidence="2">Ribonuclease T2 isoform X1</fullName>
    </submittedName>
</protein>